<feature type="transmembrane region" description="Helical" evidence="10">
    <location>
        <begin position="51"/>
        <end position="69"/>
    </location>
</feature>
<dbReference type="RefSeq" id="WP_266123403.1">
    <property type="nucleotide sequence ID" value="NZ_JAJHNU010000004.1"/>
</dbReference>
<gene>
    <name evidence="11" type="ORF">LMS43_13865</name>
</gene>
<evidence type="ECO:0000256" key="7">
    <source>
        <dbReference type="ARBA" id="ARBA00022989"/>
    </source>
</evidence>
<organism evidence="11 12">
    <name type="scientific">Alcaligenes endophyticus</name>
    <dbReference type="NCBI Taxonomy" id="1929088"/>
    <lineage>
        <taxon>Bacteria</taxon>
        <taxon>Pseudomonadati</taxon>
        <taxon>Pseudomonadota</taxon>
        <taxon>Betaproteobacteria</taxon>
        <taxon>Burkholderiales</taxon>
        <taxon>Alcaligenaceae</taxon>
        <taxon>Alcaligenes</taxon>
    </lineage>
</organism>
<evidence type="ECO:0000256" key="6">
    <source>
        <dbReference type="ARBA" id="ARBA00022723"/>
    </source>
</evidence>
<evidence type="ECO:0000256" key="10">
    <source>
        <dbReference type="SAM" id="Phobius"/>
    </source>
</evidence>
<evidence type="ECO:0000256" key="4">
    <source>
        <dbReference type="ARBA" id="ARBA00022617"/>
    </source>
</evidence>
<name>A0ABT8EM43_9BURK</name>
<protein>
    <submittedName>
        <fullName evidence="11">Succinate dehydrogenase</fullName>
    </submittedName>
</protein>
<dbReference type="Proteomes" id="UP001168613">
    <property type="component" value="Unassembled WGS sequence"/>
</dbReference>
<keyword evidence="4" id="KW-0349">Heme</keyword>
<evidence type="ECO:0000256" key="5">
    <source>
        <dbReference type="ARBA" id="ARBA00022692"/>
    </source>
</evidence>
<proteinExistence type="predicted"/>
<evidence type="ECO:0000256" key="8">
    <source>
        <dbReference type="ARBA" id="ARBA00023004"/>
    </source>
</evidence>
<feature type="transmembrane region" description="Helical" evidence="10">
    <location>
        <begin position="12"/>
        <end position="31"/>
    </location>
</feature>
<evidence type="ECO:0000313" key="12">
    <source>
        <dbReference type="Proteomes" id="UP001168613"/>
    </source>
</evidence>
<sequence length="109" mass="11845">MERVLFFFQRLTALILAPFVLIHLAVIMYAVKGGLTAADILSRTQGSVWWISFYGVFVIAVAIHAAIGIRRVLIEWCKLSLSAANVLSLLIALGMLFLGMRAVVAVGGL</sequence>
<evidence type="ECO:0000256" key="2">
    <source>
        <dbReference type="ARBA" id="ARBA00004050"/>
    </source>
</evidence>
<keyword evidence="7 10" id="KW-1133">Transmembrane helix</keyword>
<dbReference type="InterPro" id="IPR000701">
    <property type="entry name" value="SuccDH_FuR_B_TM-su"/>
</dbReference>
<keyword evidence="6" id="KW-0479">Metal-binding</keyword>
<comment type="cofactor">
    <cofactor evidence="1">
        <name>heme</name>
        <dbReference type="ChEBI" id="CHEBI:30413"/>
    </cofactor>
</comment>
<dbReference type="InterPro" id="IPR034804">
    <property type="entry name" value="SQR/QFR_C/D"/>
</dbReference>
<keyword evidence="9 10" id="KW-0472">Membrane</keyword>
<evidence type="ECO:0000256" key="9">
    <source>
        <dbReference type="ARBA" id="ARBA00023136"/>
    </source>
</evidence>
<reference evidence="11" key="1">
    <citation type="submission" date="2021-11" db="EMBL/GenBank/DDBJ databases">
        <title>Draft genome sequence of Alcaligenes endophyticus type strain CCUG 75668T.</title>
        <authorList>
            <person name="Salva-Serra F."/>
            <person name="Duran R.E."/>
            <person name="Seeger M."/>
            <person name="Moore E.R.B."/>
            <person name="Jaen-Luchoro D."/>
        </authorList>
    </citation>
    <scope>NUCLEOTIDE SEQUENCE</scope>
    <source>
        <strain evidence="11">CCUG 75668</strain>
    </source>
</reference>
<comment type="function">
    <text evidence="2">Membrane-anchoring subunit of succinate dehydrogenase (SDH).</text>
</comment>
<keyword evidence="8" id="KW-0408">Iron</keyword>
<dbReference type="SUPFAM" id="SSF81343">
    <property type="entry name" value="Fumarate reductase respiratory complex transmembrane subunits"/>
    <property type="match status" value="1"/>
</dbReference>
<dbReference type="EMBL" id="JAJHNU010000004">
    <property type="protein sequence ID" value="MDN4122376.1"/>
    <property type="molecule type" value="Genomic_DNA"/>
</dbReference>
<keyword evidence="12" id="KW-1185">Reference proteome</keyword>
<accession>A0ABT8EM43</accession>
<keyword evidence="5 10" id="KW-0812">Transmembrane</keyword>
<evidence type="ECO:0000256" key="1">
    <source>
        <dbReference type="ARBA" id="ARBA00001971"/>
    </source>
</evidence>
<feature type="transmembrane region" description="Helical" evidence="10">
    <location>
        <begin position="81"/>
        <end position="104"/>
    </location>
</feature>
<comment type="subcellular location">
    <subcellularLocation>
        <location evidence="3">Membrane</location>
    </subcellularLocation>
</comment>
<evidence type="ECO:0000256" key="3">
    <source>
        <dbReference type="ARBA" id="ARBA00004370"/>
    </source>
</evidence>
<evidence type="ECO:0000313" key="11">
    <source>
        <dbReference type="EMBL" id="MDN4122376.1"/>
    </source>
</evidence>
<comment type="caution">
    <text evidence="11">The sequence shown here is derived from an EMBL/GenBank/DDBJ whole genome shotgun (WGS) entry which is preliminary data.</text>
</comment>
<dbReference type="Pfam" id="PF01127">
    <property type="entry name" value="Sdh_cyt"/>
    <property type="match status" value="1"/>
</dbReference>
<dbReference type="Gene3D" id="1.20.1300.10">
    <property type="entry name" value="Fumarate reductase/succinate dehydrogenase, transmembrane subunit"/>
    <property type="match status" value="1"/>
</dbReference>